<sequence length="346" mass="39540">MKKYNFLTFILLGLSFVSCNDKNNAASFSINEEKLNAQYKIGDKVSVEINNSANESYDSIAVFLNEKRVSGSKNLVHTFTMPNIKFGYQELAVKVYKGKDIEDMLTRLEVVSNIEPKMLDYTIVNTYPHSTSSYTQGLEFHNGILYEGTGQYGESKLLKTDFRTGKSTQSSVLDAKYFGEGITIFNNKIYQLTWQEQTGFVYDLATFTKEKTFSYFKTIEGWGLTHDNQYLYQSDGSETIYKLDPNTLKEVSKINVYSLDTKVKELNELEWIDGKIWANVYQKSIVVIINPENGAVEGILNFAELEKKITRLPDTDVLNGIAYNPTTKTVFITGKKWDKMFEIKLK</sequence>
<dbReference type="SUPFAM" id="SSF50969">
    <property type="entry name" value="YVTN repeat-like/Quinoprotein amine dehydrogenase"/>
    <property type="match status" value="1"/>
</dbReference>
<dbReference type="InterPro" id="IPR007788">
    <property type="entry name" value="QCT"/>
</dbReference>
<dbReference type="InterPro" id="IPR011044">
    <property type="entry name" value="Quino_amine_DH_bsu"/>
</dbReference>
<evidence type="ECO:0000313" key="2">
    <source>
        <dbReference type="Proteomes" id="UP000237056"/>
    </source>
</evidence>
<dbReference type="Gene3D" id="2.130.10.10">
    <property type="entry name" value="YVTN repeat-like/Quinoprotein amine dehydrogenase"/>
    <property type="match status" value="1"/>
</dbReference>
<dbReference type="GO" id="GO:0016603">
    <property type="term" value="F:glutaminyl-peptide cyclotransferase activity"/>
    <property type="evidence" value="ECO:0007669"/>
    <property type="project" value="InterPro"/>
</dbReference>
<name>A0A2S4N7L5_9FLAO</name>
<keyword evidence="1" id="KW-0808">Transferase</keyword>
<keyword evidence="2" id="KW-1185">Reference proteome</keyword>
<dbReference type="InterPro" id="IPR015943">
    <property type="entry name" value="WD40/YVTN_repeat-like_dom_sf"/>
</dbReference>
<dbReference type="OrthoDB" id="9783700at2"/>
<gene>
    <name evidence="1" type="ORF">Q361_10829</name>
</gene>
<dbReference type="Proteomes" id="UP000237056">
    <property type="component" value="Unassembled WGS sequence"/>
</dbReference>
<protein>
    <submittedName>
        <fullName evidence="1">Glutamine cyclotransferase</fullName>
    </submittedName>
</protein>
<accession>A0A2S4N7L5</accession>
<dbReference type="Pfam" id="PF05096">
    <property type="entry name" value="Glu_cyclase_2"/>
    <property type="match status" value="1"/>
</dbReference>
<dbReference type="PROSITE" id="PS51257">
    <property type="entry name" value="PROKAR_LIPOPROTEIN"/>
    <property type="match status" value="1"/>
</dbReference>
<reference evidence="1 2" key="1">
    <citation type="submission" date="2018-01" db="EMBL/GenBank/DDBJ databases">
        <title>Genomic Encyclopedia of Type Strains, Phase I: the one thousand microbial genomes (KMG-I) project.</title>
        <authorList>
            <person name="Goeker M."/>
        </authorList>
    </citation>
    <scope>NUCLEOTIDE SEQUENCE [LARGE SCALE GENOMIC DNA]</scope>
    <source>
        <strain evidence="1 2">DSM 17960</strain>
    </source>
</reference>
<dbReference type="PANTHER" id="PTHR31270:SF1">
    <property type="entry name" value="GLUTAMINYL-PEPTIDE CYCLOTRANSFERASE"/>
    <property type="match status" value="1"/>
</dbReference>
<dbReference type="EMBL" id="PQNY01000008">
    <property type="protein sequence ID" value="POS01704.1"/>
    <property type="molecule type" value="Genomic_DNA"/>
</dbReference>
<evidence type="ECO:0000313" key="1">
    <source>
        <dbReference type="EMBL" id="POS01704.1"/>
    </source>
</evidence>
<proteinExistence type="predicted"/>
<dbReference type="RefSeq" id="WP_103726037.1">
    <property type="nucleotide sequence ID" value="NZ_PQNY01000008.1"/>
</dbReference>
<organism evidence="1 2">
    <name type="scientific">Flavobacterium croceum DSM 17960</name>
    <dbReference type="NCBI Taxonomy" id="1121886"/>
    <lineage>
        <taxon>Bacteria</taxon>
        <taxon>Pseudomonadati</taxon>
        <taxon>Bacteroidota</taxon>
        <taxon>Flavobacteriia</taxon>
        <taxon>Flavobacteriales</taxon>
        <taxon>Flavobacteriaceae</taxon>
        <taxon>Flavobacterium</taxon>
    </lineage>
</organism>
<dbReference type="AlphaFoldDB" id="A0A2S4N7L5"/>
<dbReference type="PANTHER" id="PTHR31270">
    <property type="entry name" value="GLUTAMINYL-PEPTIDE CYCLOTRANSFERASE"/>
    <property type="match status" value="1"/>
</dbReference>
<comment type="caution">
    <text evidence="1">The sequence shown here is derived from an EMBL/GenBank/DDBJ whole genome shotgun (WGS) entry which is preliminary data.</text>
</comment>